<keyword evidence="12" id="KW-1185">Reference proteome</keyword>
<evidence type="ECO:0000259" key="9">
    <source>
        <dbReference type="Pfam" id="PF04225"/>
    </source>
</evidence>
<keyword evidence="4" id="KW-0479">Metal-binding</keyword>
<evidence type="ECO:0000256" key="7">
    <source>
        <dbReference type="ARBA" id="ARBA00023049"/>
    </source>
</evidence>
<dbReference type="Pfam" id="PF01551">
    <property type="entry name" value="Peptidase_M23"/>
    <property type="match status" value="1"/>
</dbReference>
<reference evidence="11 12" key="1">
    <citation type="submission" date="2016-08" db="EMBL/GenBank/DDBJ databases">
        <authorList>
            <person name="Seilhamer J.J."/>
        </authorList>
    </citation>
    <scope>NUCLEOTIDE SEQUENCE [LARGE SCALE GENOMIC DNA]</scope>
    <source>
        <strain evidence="11 12">PH27A</strain>
    </source>
</reference>
<evidence type="ECO:0000313" key="12">
    <source>
        <dbReference type="Proteomes" id="UP000094291"/>
    </source>
</evidence>
<dbReference type="Pfam" id="PF19425">
    <property type="entry name" value="Csd3_N2"/>
    <property type="match status" value="1"/>
</dbReference>
<comment type="cofactor">
    <cofactor evidence="1">
        <name>Zn(2+)</name>
        <dbReference type="ChEBI" id="CHEBI:29105"/>
    </cofactor>
</comment>
<dbReference type="Gene3D" id="3.10.450.350">
    <property type="match status" value="2"/>
</dbReference>
<protein>
    <submittedName>
        <fullName evidence="11">Peptidase M23</fullName>
    </submittedName>
</protein>
<dbReference type="Pfam" id="PF04225">
    <property type="entry name" value="LysM_OapA"/>
    <property type="match status" value="1"/>
</dbReference>
<evidence type="ECO:0000256" key="3">
    <source>
        <dbReference type="ARBA" id="ARBA00022670"/>
    </source>
</evidence>
<dbReference type="GO" id="GO:0004222">
    <property type="term" value="F:metalloendopeptidase activity"/>
    <property type="evidence" value="ECO:0007669"/>
    <property type="project" value="TreeGrafter"/>
</dbReference>
<dbReference type="PANTHER" id="PTHR21666">
    <property type="entry name" value="PEPTIDASE-RELATED"/>
    <property type="match status" value="1"/>
</dbReference>
<gene>
    <name evidence="11" type="ORF">BFW38_16055</name>
</gene>
<dbReference type="GO" id="GO:0030313">
    <property type="term" value="C:cell envelope"/>
    <property type="evidence" value="ECO:0007669"/>
    <property type="project" value="UniProtKB-SubCell"/>
</dbReference>
<comment type="caution">
    <text evidence="11">The sequence shown here is derived from an EMBL/GenBank/DDBJ whole genome shotgun (WGS) entry which is preliminary data.</text>
</comment>
<dbReference type="EMBL" id="MDTQ01000001">
    <property type="protein sequence ID" value="ODC05532.1"/>
    <property type="molecule type" value="Genomic_DNA"/>
</dbReference>
<dbReference type="GO" id="GO:0006508">
    <property type="term" value="P:proteolysis"/>
    <property type="evidence" value="ECO:0007669"/>
    <property type="project" value="UniProtKB-KW"/>
</dbReference>
<dbReference type="FunFam" id="2.70.70.10:FF:000002">
    <property type="entry name" value="Murein DD-endopeptidase MepM"/>
    <property type="match status" value="1"/>
</dbReference>
<feature type="domain" description="Csd3-like second N-terminal" evidence="10">
    <location>
        <begin position="86"/>
        <end position="207"/>
    </location>
</feature>
<comment type="subcellular location">
    <subcellularLocation>
        <location evidence="2">Cell envelope</location>
    </subcellularLocation>
</comment>
<keyword evidence="5" id="KW-0378">Hydrolase</keyword>
<dbReference type="Proteomes" id="UP000094291">
    <property type="component" value="Unassembled WGS sequence"/>
</dbReference>
<dbReference type="SUPFAM" id="SSF51261">
    <property type="entry name" value="Duplicated hybrid motif"/>
    <property type="match status" value="1"/>
</dbReference>
<evidence type="ECO:0000256" key="2">
    <source>
        <dbReference type="ARBA" id="ARBA00004196"/>
    </source>
</evidence>
<name>A0A1E2VFB5_9GAMM</name>
<keyword evidence="7" id="KW-0482">Metalloprotease</keyword>
<accession>A0A1E2VFB5</accession>
<evidence type="ECO:0000256" key="5">
    <source>
        <dbReference type="ARBA" id="ARBA00022801"/>
    </source>
</evidence>
<feature type="domain" description="M23ase beta-sheet core" evidence="8">
    <location>
        <begin position="220"/>
        <end position="313"/>
    </location>
</feature>
<feature type="domain" description="Opacity-associated protein A LysM-like" evidence="9">
    <location>
        <begin position="2"/>
        <end position="79"/>
    </location>
</feature>
<evidence type="ECO:0000256" key="1">
    <source>
        <dbReference type="ARBA" id="ARBA00001947"/>
    </source>
</evidence>
<dbReference type="CDD" id="cd12797">
    <property type="entry name" value="M23_peptidase"/>
    <property type="match status" value="1"/>
</dbReference>
<organism evidence="11 12">
    <name type="scientific">Terasakiispira papahanaumokuakeensis</name>
    <dbReference type="NCBI Taxonomy" id="197479"/>
    <lineage>
        <taxon>Bacteria</taxon>
        <taxon>Pseudomonadati</taxon>
        <taxon>Pseudomonadota</taxon>
        <taxon>Gammaproteobacteria</taxon>
        <taxon>Oceanospirillales</taxon>
        <taxon>Terasakiispira</taxon>
    </lineage>
</organism>
<proteinExistence type="predicted"/>
<dbReference type="InterPro" id="IPR045834">
    <property type="entry name" value="Csd3_N2"/>
</dbReference>
<evidence type="ECO:0000256" key="6">
    <source>
        <dbReference type="ARBA" id="ARBA00022833"/>
    </source>
</evidence>
<dbReference type="InterPro" id="IPR050570">
    <property type="entry name" value="Cell_wall_metabolism_enzyme"/>
</dbReference>
<dbReference type="InterPro" id="IPR011055">
    <property type="entry name" value="Dup_hybrid_motif"/>
</dbReference>
<dbReference type="InterPro" id="IPR007340">
    <property type="entry name" value="LysM_Opacity-associatedA"/>
</dbReference>
<evidence type="ECO:0000256" key="4">
    <source>
        <dbReference type="ARBA" id="ARBA00022723"/>
    </source>
</evidence>
<dbReference type="InterPro" id="IPR016047">
    <property type="entry name" value="M23ase_b-sheet_dom"/>
</dbReference>
<dbReference type="STRING" id="197479.BFW38_16055"/>
<keyword evidence="3" id="KW-0645">Protease</keyword>
<evidence type="ECO:0000259" key="8">
    <source>
        <dbReference type="Pfam" id="PF01551"/>
    </source>
</evidence>
<keyword evidence="6" id="KW-0862">Zinc</keyword>
<dbReference type="PANTHER" id="PTHR21666:SF292">
    <property type="entry name" value="MUREIN DD-ENDOPEPTIDASE MEPM"/>
    <property type="match status" value="1"/>
</dbReference>
<dbReference type="GO" id="GO:0042834">
    <property type="term" value="F:peptidoglycan binding"/>
    <property type="evidence" value="ECO:0007669"/>
    <property type="project" value="InterPro"/>
</dbReference>
<dbReference type="Gene3D" id="2.70.70.10">
    <property type="entry name" value="Glucose Permease (Domain IIA)"/>
    <property type="match status" value="1"/>
</dbReference>
<sequence>MKEGDTLSHIFHENGITYNTLQRILSVDQNYLHIDMIKPGELLELDLDEAGQLKKLVYNMSLVEQSIYSRKDDGSFSYEFNEVPSSWHDLLLSGQIDGSFYTSAHHLGLTPTQIANISNSLKDEVDFKHSLRNGDQFNILISKQYLENQATGRSEIKAISFKLSKGEIAAFLAQDGRFYDREGHSLERAFNRYPMHKPFRRITSPFNLRRKHPVTGKIMPHHGTDFAAPVGTPIYSIGDGQVIAIRSHPYAGNYLVIKHNSVYKTRYLHVSKFLVKKGQHVKRGQRIALSGATGRVTGPHLHFEILVHNRPVDSMKVALPMATSLPSDQKAQFFAHMNEFDALVNNIKKRG</sequence>
<evidence type="ECO:0000259" key="10">
    <source>
        <dbReference type="Pfam" id="PF19425"/>
    </source>
</evidence>
<dbReference type="AlphaFoldDB" id="A0A1E2VFB5"/>
<dbReference type="GO" id="GO:0046872">
    <property type="term" value="F:metal ion binding"/>
    <property type="evidence" value="ECO:0007669"/>
    <property type="project" value="UniProtKB-KW"/>
</dbReference>
<evidence type="ECO:0000313" key="11">
    <source>
        <dbReference type="EMBL" id="ODC05532.1"/>
    </source>
</evidence>